<gene>
    <name evidence="1" type="ordered locus">Cyan7822_4111</name>
</gene>
<dbReference type="EMBL" id="CP002198">
    <property type="protein sequence ID" value="ADN16031.1"/>
    <property type="molecule type" value="Genomic_DNA"/>
</dbReference>
<accession>E0U6Z4</accession>
<proteinExistence type="predicted"/>
<protein>
    <submittedName>
        <fullName evidence="1">Uncharacterized protein</fullName>
    </submittedName>
</protein>
<dbReference type="Proteomes" id="UP000008206">
    <property type="component" value="Chromosome"/>
</dbReference>
<dbReference type="AlphaFoldDB" id="E0U6Z4"/>
<keyword evidence="2" id="KW-1185">Reference proteome</keyword>
<organism evidence="1 2">
    <name type="scientific">Gloeothece verrucosa (strain PCC 7822)</name>
    <name type="common">Cyanothece sp. (strain PCC 7822)</name>
    <dbReference type="NCBI Taxonomy" id="497965"/>
    <lineage>
        <taxon>Bacteria</taxon>
        <taxon>Bacillati</taxon>
        <taxon>Cyanobacteriota</taxon>
        <taxon>Cyanophyceae</taxon>
        <taxon>Oscillatoriophycideae</taxon>
        <taxon>Chroococcales</taxon>
        <taxon>Aphanothecaceae</taxon>
        <taxon>Gloeothece</taxon>
        <taxon>Gloeothece verrucosa</taxon>
    </lineage>
</organism>
<evidence type="ECO:0000313" key="1">
    <source>
        <dbReference type="EMBL" id="ADN16031.1"/>
    </source>
</evidence>
<name>E0U6Z4_GLOV7</name>
<reference evidence="2" key="1">
    <citation type="journal article" date="2011" name="MBio">
        <title>Novel metabolic attributes of the genus Cyanothece, comprising a group of unicellular nitrogen-fixing Cyanobacteria.</title>
        <authorList>
            <person name="Bandyopadhyay A."/>
            <person name="Elvitigala T."/>
            <person name="Welsh E."/>
            <person name="Stockel J."/>
            <person name="Liberton M."/>
            <person name="Min H."/>
            <person name="Sherman L.A."/>
            <person name="Pakrasi H.B."/>
        </authorList>
    </citation>
    <scope>NUCLEOTIDE SEQUENCE [LARGE SCALE GENOMIC DNA]</scope>
    <source>
        <strain evidence="2">PCC 7822</strain>
    </source>
</reference>
<dbReference type="STRING" id="497965.Cyan7822_4111"/>
<dbReference type="KEGG" id="cyj:Cyan7822_4111"/>
<evidence type="ECO:0000313" key="2">
    <source>
        <dbReference type="Proteomes" id="UP000008206"/>
    </source>
</evidence>
<sequence>MGLRNYSSPESKYKEYIMYSQKANFPIVTIKKTYLELNRLLRSFTFPTLLKTHDQNSSSSSRQMLLSFSSLSSRPDIYPVLALIKSNKKAERNFRKTQNYKTYE</sequence>
<dbReference type="HOGENOM" id="CLU_2245477_0_0_3"/>